<keyword evidence="7 14" id="KW-0375">Hydrogen ion transport</keyword>
<sequence>MNALLLIAAETEETHDQATGWGTKLPLIPHPSEVVVSLVFFAIVFWVMKKYVVPRLEAVYAERTAEIEGGIEKAAKAQAEAAAALDEYQAQLAEARTEAGRIREEARTQGAQIIAEMREQAQAEAARIVASAQQQVAAERQQAVVQLRSDVGALATDLASRIVGESLEDSARQSRVIDRFLDELEQADTAPTAGRVS</sequence>
<evidence type="ECO:0000313" key="17">
    <source>
        <dbReference type="EMBL" id="MBT0772073.1"/>
    </source>
</evidence>
<evidence type="ECO:0000256" key="13">
    <source>
        <dbReference type="ARBA" id="ARBA00025830"/>
    </source>
</evidence>
<evidence type="ECO:0000313" key="18">
    <source>
        <dbReference type="Proteomes" id="UP001197247"/>
    </source>
</evidence>
<evidence type="ECO:0000256" key="11">
    <source>
        <dbReference type="ARBA" id="ARBA00023310"/>
    </source>
</evidence>
<dbReference type="Pfam" id="PF00430">
    <property type="entry name" value="ATP-synt_B"/>
    <property type="match status" value="1"/>
</dbReference>
<keyword evidence="3 14" id="KW-0813">Transport</keyword>
<dbReference type="NCBIfam" id="NF004412">
    <property type="entry name" value="PRK05759.1-3"/>
    <property type="match status" value="1"/>
</dbReference>
<evidence type="ECO:0000256" key="9">
    <source>
        <dbReference type="ARBA" id="ARBA00023065"/>
    </source>
</evidence>
<keyword evidence="6 14" id="KW-0812">Transmembrane</keyword>
<comment type="similarity">
    <text evidence="2 14 15">Belongs to the ATPase B chain family.</text>
</comment>
<dbReference type="RefSeq" id="WP_214158442.1">
    <property type="nucleotide sequence ID" value="NZ_JAHBAY010000011.1"/>
</dbReference>
<keyword evidence="4 14" id="KW-1003">Cell membrane</keyword>
<comment type="function">
    <text evidence="12 14">F(1)F(0) ATP synthase produces ATP from ADP in the presence of a proton or sodium gradient. F-type ATPases consist of two structural domains, F(1) containing the extramembraneous catalytic core and F(0) containing the membrane proton channel, linked together by a central stalk and a peripheral stalk. During catalysis, ATP synthesis in the catalytic domain of F(1) is coupled via a rotary mechanism of the central stalk subunits to proton translocation.</text>
</comment>
<name>A0ABS5TMK3_9ACTN</name>
<comment type="caution">
    <text evidence="17">The sequence shown here is derived from an EMBL/GenBank/DDBJ whole genome shotgun (WGS) entry which is preliminary data.</text>
</comment>
<dbReference type="Gene3D" id="1.20.5.620">
    <property type="entry name" value="F1F0 ATP synthase subunit B, membrane domain"/>
    <property type="match status" value="1"/>
</dbReference>
<dbReference type="PANTHER" id="PTHR33445:SF1">
    <property type="entry name" value="ATP SYNTHASE SUBUNIT B"/>
    <property type="match status" value="1"/>
</dbReference>
<comment type="subcellular location">
    <subcellularLocation>
        <location evidence="1 14">Cell membrane</location>
        <topology evidence="1 14">Single-pass membrane protein</topology>
    </subcellularLocation>
</comment>
<evidence type="ECO:0000256" key="8">
    <source>
        <dbReference type="ARBA" id="ARBA00022989"/>
    </source>
</evidence>
<evidence type="ECO:0000256" key="1">
    <source>
        <dbReference type="ARBA" id="ARBA00004162"/>
    </source>
</evidence>
<evidence type="ECO:0000256" key="3">
    <source>
        <dbReference type="ARBA" id="ARBA00022448"/>
    </source>
</evidence>
<dbReference type="NCBIfam" id="TIGR01144">
    <property type="entry name" value="ATP_synt_b"/>
    <property type="match status" value="1"/>
</dbReference>
<keyword evidence="18" id="KW-1185">Reference proteome</keyword>
<dbReference type="HAMAP" id="MF_01398">
    <property type="entry name" value="ATP_synth_b_bprime"/>
    <property type="match status" value="1"/>
</dbReference>
<evidence type="ECO:0000256" key="15">
    <source>
        <dbReference type="RuleBase" id="RU003848"/>
    </source>
</evidence>
<keyword evidence="10 14" id="KW-0472">Membrane</keyword>
<proteinExistence type="inferred from homology"/>
<evidence type="ECO:0000256" key="2">
    <source>
        <dbReference type="ARBA" id="ARBA00005513"/>
    </source>
</evidence>
<evidence type="ECO:0000256" key="6">
    <source>
        <dbReference type="ARBA" id="ARBA00022692"/>
    </source>
</evidence>
<keyword evidence="16" id="KW-0175">Coiled coil</keyword>
<keyword evidence="9 14" id="KW-0406">Ion transport</keyword>
<keyword evidence="5 14" id="KW-0138">CF(0)</keyword>
<dbReference type="CDD" id="cd06503">
    <property type="entry name" value="ATP-synt_Fo_b"/>
    <property type="match status" value="1"/>
</dbReference>
<evidence type="ECO:0000256" key="7">
    <source>
        <dbReference type="ARBA" id="ARBA00022781"/>
    </source>
</evidence>
<protein>
    <recommendedName>
        <fullName evidence="14">ATP synthase subunit b</fullName>
    </recommendedName>
    <alternativeName>
        <fullName evidence="14">ATP synthase F(0) sector subunit b</fullName>
    </alternativeName>
    <alternativeName>
        <fullName evidence="14">ATPase subunit I</fullName>
    </alternativeName>
    <alternativeName>
        <fullName evidence="14">F-type ATPase subunit b</fullName>
        <shortName evidence="14">F-ATPase subunit b</shortName>
    </alternativeName>
</protein>
<evidence type="ECO:0000256" key="5">
    <source>
        <dbReference type="ARBA" id="ARBA00022547"/>
    </source>
</evidence>
<feature type="coiled-coil region" evidence="16">
    <location>
        <begin position="71"/>
        <end position="105"/>
    </location>
</feature>
<reference evidence="17 18" key="1">
    <citation type="submission" date="2021-05" db="EMBL/GenBank/DDBJ databases">
        <title>Kineosporia and Streptomyces sp. nov. two new marine actinobacteria isolated from Coral.</title>
        <authorList>
            <person name="Buangrab K."/>
            <person name="Sutthacheep M."/>
            <person name="Yeemin T."/>
            <person name="Harunari E."/>
            <person name="Igarashi Y."/>
            <person name="Kanchanasin P."/>
            <person name="Tanasupawat S."/>
            <person name="Phongsopitanun W."/>
        </authorList>
    </citation>
    <scope>NUCLEOTIDE SEQUENCE [LARGE SCALE GENOMIC DNA]</scope>
    <source>
        <strain evidence="17 18">J2-2</strain>
    </source>
</reference>
<dbReference type="InterPro" id="IPR002146">
    <property type="entry name" value="ATP_synth_b/b'su_bac/chlpt"/>
</dbReference>
<keyword evidence="11 14" id="KW-0066">ATP synthesis</keyword>
<organism evidence="17 18">
    <name type="scientific">Kineosporia corallincola</name>
    <dbReference type="NCBI Taxonomy" id="2835133"/>
    <lineage>
        <taxon>Bacteria</taxon>
        <taxon>Bacillati</taxon>
        <taxon>Actinomycetota</taxon>
        <taxon>Actinomycetes</taxon>
        <taxon>Kineosporiales</taxon>
        <taxon>Kineosporiaceae</taxon>
        <taxon>Kineosporia</taxon>
    </lineage>
</organism>
<evidence type="ECO:0000256" key="10">
    <source>
        <dbReference type="ARBA" id="ARBA00023136"/>
    </source>
</evidence>
<evidence type="ECO:0000256" key="14">
    <source>
        <dbReference type="HAMAP-Rule" id="MF_01398"/>
    </source>
</evidence>
<dbReference type="InterPro" id="IPR005864">
    <property type="entry name" value="ATP_synth_F0_bsu_bac"/>
</dbReference>
<dbReference type="InterPro" id="IPR028987">
    <property type="entry name" value="ATP_synth_B-like_membr_sf"/>
</dbReference>
<dbReference type="PANTHER" id="PTHR33445">
    <property type="entry name" value="ATP SYNTHASE SUBUNIT B', CHLOROPLASTIC"/>
    <property type="match status" value="1"/>
</dbReference>
<evidence type="ECO:0000256" key="12">
    <source>
        <dbReference type="ARBA" id="ARBA00025198"/>
    </source>
</evidence>
<comment type="subunit">
    <text evidence="13 14">F-type ATPases have 2 components, F(1) - the catalytic core - and F(0) - the membrane proton channel. F(1) has five subunits: alpha(3), beta(3), gamma(1), delta(1), epsilon(1). F(0) has three main subunits: a(1), b(2) and c(10-14). The alpha and beta chains form an alternating ring which encloses part of the gamma chain. F(1) is attached to F(0) by a central stalk formed by the gamma and epsilon chains, while a peripheral stalk is formed by the delta and b chains.</text>
</comment>
<dbReference type="SUPFAM" id="SSF81573">
    <property type="entry name" value="F1F0 ATP synthase subunit B, membrane domain"/>
    <property type="match status" value="1"/>
</dbReference>
<gene>
    <name evidence="14" type="primary">atpF</name>
    <name evidence="17" type="ORF">KIH74_24230</name>
</gene>
<dbReference type="EMBL" id="JAHBAY010000011">
    <property type="protein sequence ID" value="MBT0772073.1"/>
    <property type="molecule type" value="Genomic_DNA"/>
</dbReference>
<dbReference type="Proteomes" id="UP001197247">
    <property type="component" value="Unassembled WGS sequence"/>
</dbReference>
<accession>A0ABS5TMK3</accession>
<evidence type="ECO:0000256" key="4">
    <source>
        <dbReference type="ARBA" id="ARBA00022475"/>
    </source>
</evidence>
<keyword evidence="8 14" id="KW-1133">Transmembrane helix</keyword>
<evidence type="ECO:0000256" key="16">
    <source>
        <dbReference type="SAM" id="Coils"/>
    </source>
</evidence>
<comment type="function">
    <text evidence="14">Component of the F(0) channel, it forms part of the peripheral stalk, linking F(1) to F(0).</text>
</comment>
<dbReference type="InterPro" id="IPR050059">
    <property type="entry name" value="ATP_synthase_B_chain"/>
</dbReference>